<reference evidence="2" key="1">
    <citation type="submission" date="2023-12" db="EMBL/GenBank/DDBJ databases">
        <title>Fervidustalea candida gen. nov., sp. nov., a novel member of the family Paenibacillaceae isolated from a geothermal area.</title>
        <authorList>
            <person name="Li W.-J."/>
            <person name="Jiao J.-Y."/>
            <person name="Chen Y."/>
        </authorList>
    </citation>
    <scope>NUCLEOTIDE SEQUENCE</scope>
    <source>
        <strain evidence="2">SYSU GA230002</strain>
    </source>
</reference>
<sequence length="75" mass="8281">MTTTGHAAPNFKEAAKTPPPPSEFQIQGIFNPNHKYSQDGANSIMWGQDLHIAPPSSKGGIYEEGERYSDYLLMN</sequence>
<evidence type="ECO:0000256" key="1">
    <source>
        <dbReference type="SAM" id="MobiDB-lite"/>
    </source>
</evidence>
<dbReference type="Proteomes" id="UP001310386">
    <property type="component" value="Unassembled WGS sequence"/>
</dbReference>
<feature type="region of interest" description="Disordered" evidence="1">
    <location>
        <begin position="1"/>
        <end position="23"/>
    </location>
</feature>
<accession>A0ABU5ZC41</accession>
<organism evidence="2 3">
    <name type="scientific">Ferviditalea candida</name>
    <dbReference type="NCBI Taxonomy" id="3108399"/>
    <lineage>
        <taxon>Bacteria</taxon>
        <taxon>Bacillati</taxon>
        <taxon>Bacillota</taxon>
        <taxon>Bacilli</taxon>
        <taxon>Bacillales</taxon>
        <taxon>Paenibacillaceae</taxon>
        <taxon>Ferviditalea</taxon>
    </lineage>
</organism>
<evidence type="ECO:0000313" key="3">
    <source>
        <dbReference type="Proteomes" id="UP001310386"/>
    </source>
</evidence>
<name>A0ABU5ZC41_9BACL</name>
<evidence type="ECO:0000313" key="2">
    <source>
        <dbReference type="EMBL" id="MEB3100084.1"/>
    </source>
</evidence>
<comment type="caution">
    <text evidence="2">The sequence shown here is derived from an EMBL/GenBank/DDBJ whole genome shotgun (WGS) entry which is preliminary data.</text>
</comment>
<protein>
    <submittedName>
        <fullName evidence="2">Uncharacterized protein</fullName>
    </submittedName>
</protein>
<proteinExistence type="predicted"/>
<dbReference type="RefSeq" id="WP_371752199.1">
    <property type="nucleotide sequence ID" value="NZ_JAYJLD010000001.1"/>
</dbReference>
<dbReference type="EMBL" id="JAYJLD010000001">
    <property type="protein sequence ID" value="MEB3100084.1"/>
    <property type="molecule type" value="Genomic_DNA"/>
</dbReference>
<keyword evidence="3" id="KW-1185">Reference proteome</keyword>
<gene>
    <name evidence="2" type="ORF">VF724_00180</name>
</gene>